<dbReference type="EMBL" id="CAJVQA010007096">
    <property type="protein sequence ID" value="CAG8651452.1"/>
    <property type="molecule type" value="Genomic_DNA"/>
</dbReference>
<comment type="caution">
    <text evidence="1">The sequence shown here is derived from an EMBL/GenBank/DDBJ whole genome shotgun (WGS) entry which is preliminary data.</text>
</comment>
<sequence>MQGSDKTRCTLINNMSDAILVTSIIHLILQTASIKQLLS</sequence>
<organism evidence="1 2">
    <name type="scientific">Cetraspora pellucida</name>
    <dbReference type="NCBI Taxonomy" id="1433469"/>
    <lineage>
        <taxon>Eukaryota</taxon>
        <taxon>Fungi</taxon>
        <taxon>Fungi incertae sedis</taxon>
        <taxon>Mucoromycota</taxon>
        <taxon>Glomeromycotina</taxon>
        <taxon>Glomeromycetes</taxon>
        <taxon>Diversisporales</taxon>
        <taxon>Gigasporaceae</taxon>
        <taxon>Cetraspora</taxon>
    </lineage>
</organism>
<evidence type="ECO:0000313" key="2">
    <source>
        <dbReference type="Proteomes" id="UP000789759"/>
    </source>
</evidence>
<dbReference type="AlphaFoldDB" id="A0A9N9DY20"/>
<reference evidence="1" key="1">
    <citation type="submission" date="2021-06" db="EMBL/GenBank/DDBJ databases">
        <authorList>
            <person name="Kallberg Y."/>
            <person name="Tangrot J."/>
            <person name="Rosling A."/>
        </authorList>
    </citation>
    <scope>NUCLEOTIDE SEQUENCE</scope>
    <source>
        <strain evidence="1">FL966</strain>
    </source>
</reference>
<keyword evidence="2" id="KW-1185">Reference proteome</keyword>
<accession>A0A9N9DY20</accession>
<proteinExistence type="predicted"/>
<name>A0A9N9DY20_9GLOM</name>
<protein>
    <submittedName>
        <fullName evidence="1">19590_t:CDS:1</fullName>
    </submittedName>
</protein>
<gene>
    <name evidence="1" type="ORF">CPELLU_LOCUS9354</name>
</gene>
<evidence type="ECO:0000313" key="1">
    <source>
        <dbReference type="EMBL" id="CAG8651452.1"/>
    </source>
</evidence>
<dbReference type="Proteomes" id="UP000789759">
    <property type="component" value="Unassembled WGS sequence"/>
</dbReference>